<dbReference type="KEGG" id="crq:GCK72_009929"/>
<dbReference type="RefSeq" id="XP_003095005.2">
    <property type="nucleotide sequence ID" value="XM_003094957.2"/>
</dbReference>
<evidence type="ECO:0000256" key="1">
    <source>
        <dbReference type="SAM" id="MobiDB-lite"/>
    </source>
</evidence>
<name>E3N9C6_CAERE</name>
<accession>E3N9C6</accession>
<dbReference type="OrthoDB" id="5859293at2759"/>
<feature type="compositionally biased region" description="Basic and acidic residues" evidence="1">
    <location>
        <begin position="76"/>
        <end position="91"/>
    </location>
</feature>
<dbReference type="eggNOG" id="ENOG502TH9Y">
    <property type="taxonomic scope" value="Eukaryota"/>
</dbReference>
<dbReference type="InParanoid" id="E3N9C6"/>
<feature type="region of interest" description="Disordered" evidence="1">
    <location>
        <begin position="39"/>
        <end position="108"/>
    </location>
</feature>
<dbReference type="FunCoup" id="E3N9C6">
    <property type="interactions" value="451"/>
</dbReference>
<dbReference type="CTD" id="9806433"/>
<evidence type="ECO:0000313" key="3">
    <source>
        <dbReference type="Proteomes" id="UP000008281"/>
    </source>
</evidence>
<keyword evidence="3" id="KW-1185">Reference proteome</keyword>
<sequence>MMRFMHKALARDDSKDMLRSNNPYNNVVMHSKRVYEIQAEEGCFNGPPDPLEGSELEDDHMGDSQNTSVYIEDEEPQKVRKPESGDLRAPRNPEQFDDDPRAMLRKKQKVHKDSVCAFMFKPHVEPKMV</sequence>
<dbReference type="AlphaFoldDB" id="E3N9C6"/>
<dbReference type="HOGENOM" id="CLU_131127_0_0_1"/>
<evidence type="ECO:0000313" key="2">
    <source>
        <dbReference type="EMBL" id="EFO90222.1"/>
    </source>
</evidence>
<proteinExistence type="predicted"/>
<reference evidence="2" key="1">
    <citation type="submission" date="2007-07" db="EMBL/GenBank/DDBJ databases">
        <title>PCAP assembly of the Caenorhabditis remanei genome.</title>
        <authorList>
            <consortium name="The Caenorhabditis remanei Sequencing Consortium"/>
            <person name="Wilson R.K."/>
        </authorList>
    </citation>
    <scope>NUCLEOTIDE SEQUENCE [LARGE SCALE GENOMIC DNA]</scope>
    <source>
        <strain evidence="2">PB4641</strain>
    </source>
</reference>
<dbReference type="GeneID" id="9806433"/>
<dbReference type="EMBL" id="DS268564">
    <property type="protein sequence ID" value="EFO90222.1"/>
    <property type="molecule type" value="Genomic_DNA"/>
</dbReference>
<organism evidence="3">
    <name type="scientific">Caenorhabditis remanei</name>
    <name type="common">Caenorhabditis vulgaris</name>
    <dbReference type="NCBI Taxonomy" id="31234"/>
    <lineage>
        <taxon>Eukaryota</taxon>
        <taxon>Metazoa</taxon>
        <taxon>Ecdysozoa</taxon>
        <taxon>Nematoda</taxon>
        <taxon>Chromadorea</taxon>
        <taxon>Rhabditida</taxon>
        <taxon>Rhabditina</taxon>
        <taxon>Rhabditomorpha</taxon>
        <taxon>Rhabditoidea</taxon>
        <taxon>Rhabditidae</taxon>
        <taxon>Peloderinae</taxon>
        <taxon>Caenorhabditis</taxon>
    </lineage>
</organism>
<dbReference type="Proteomes" id="UP000008281">
    <property type="component" value="Unassembled WGS sequence"/>
</dbReference>
<gene>
    <name evidence="2" type="ORF">CRE_23707</name>
</gene>
<protein>
    <submittedName>
        <fullName evidence="2">Uncharacterized protein</fullName>
    </submittedName>
</protein>